<dbReference type="GO" id="GO:0047044">
    <property type="term" value="F:androstan-3-alpha,17-beta-diol dehydrogenase (NAD+) activity"/>
    <property type="evidence" value="ECO:0007669"/>
    <property type="project" value="UniProtKB-EC"/>
</dbReference>
<dbReference type="Pfam" id="PF13561">
    <property type="entry name" value="adh_short_C2"/>
    <property type="match status" value="1"/>
</dbReference>
<dbReference type="PANTHER" id="PTHR43180:SF67">
    <property type="entry name" value="SECOISOLARICIRESINOL DEHYDROGENASE"/>
    <property type="match status" value="1"/>
</dbReference>
<comment type="similarity">
    <text evidence="1">Belongs to the short-chain dehydrogenases/reductases (SDR) family.</text>
</comment>
<dbReference type="Proteomes" id="UP000008311">
    <property type="component" value="Unassembled WGS sequence"/>
</dbReference>
<dbReference type="InterPro" id="IPR002347">
    <property type="entry name" value="SDR_fam"/>
</dbReference>
<gene>
    <name evidence="3" type="ORF">RCOM_1399310</name>
</gene>
<keyword evidence="4" id="KW-1185">Reference proteome</keyword>
<dbReference type="InParanoid" id="B9SK26"/>
<dbReference type="STRING" id="3988.B9SK26"/>
<evidence type="ECO:0000313" key="3">
    <source>
        <dbReference type="EMBL" id="EEF36016.1"/>
    </source>
</evidence>
<keyword evidence="2 3" id="KW-0560">Oxidoreductase</keyword>
<dbReference type="eggNOG" id="KOG0725">
    <property type="taxonomic scope" value="Eukaryota"/>
</dbReference>
<dbReference type="EMBL" id="EQ973998">
    <property type="protein sequence ID" value="EEF36016.1"/>
    <property type="molecule type" value="Genomic_DNA"/>
</dbReference>
<dbReference type="EC" id="1.1.1.53" evidence="3"/>
<name>B9SK26_RICCO</name>
<organism evidence="3 4">
    <name type="scientific">Ricinus communis</name>
    <name type="common">Castor bean</name>
    <dbReference type="NCBI Taxonomy" id="3988"/>
    <lineage>
        <taxon>Eukaryota</taxon>
        <taxon>Viridiplantae</taxon>
        <taxon>Streptophyta</taxon>
        <taxon>Embryophyta</taxon>
        <taxon>Tracheophyta</taxon>
        <taxon>Spermatophyta</taxon>
        <taxon>Magnoliopsida</taxon>
        <taxon>eudicotyledons</taxon>
        <taxon>Gunneridae</taxon>
        <taxon>Pentapetalae</taxon>
        <taxon>rosids</taxon>
        <taxon>fabids</taxon>
        <taxon>Malpighiales</taxon>
        <taxon>Euphorbiaceae</taxon>
        <taxon>Acalyphoideae</taxon>
        <taxon>Acalypheae</taxon>
        <taxon>Ricinus</taxon>
    </lineage>
</organism>
<dbReference type="SUPFAM" id="SSF51735">
    <property type="entry name" value="NAD(P)-binding Rossmann-fold domains"/>
    <property type="match status" value="1"/>
</dbReference>
<proteinExistence type="inferred from homology"/>
<evidence type="ECO:0000313" key="4">
    <source>
        <dbReference type="Proteomes" id="UP000008311"/>
    </source>
</evidence>
<protein>
    <submittedName>
        <fullName evidence="3">Short chain alcohol dehydrogenase, putative</fullName>
        <ecNumber evidence="3">1.1.1.53</ecNumber>
    </submittedName>
</protein>
<dbReference type="PRINTS" id="PR00081">
    <property type="entry name" value="GDHRDH"/>
</dbReference>
<evidence type="ECO:0000256" key="2">
    <source>
        <dbReference type="ARBA" id="ARBA00023002"/>
    </source>
</evidence>
<dbReference type="AlphaFoldDB" id="B9SK26"/>
<dbReference type="Gene3D" id="3.40.50.720">
    <property type="entry name" value="NAD(P)-binding Rossmann-like Domain"/>
    <property type="match status" value="1"/>
</dbReference>
<dbReference type="FunFam" id="3.40.50.720:FF:000084">
    <property type="entry name" value="Short-chain dehydrogenase reductase"/>
    <property type="match status" value="1"/>
</dbReference>
<accession>B9SK26</accession>
<reference evidence="4" key="1">
    <citation type="journal article" date="2010" name="Nat. Biotechnol.">
        <title>Draft genome sequence of the oilseed species Ricinus communis.</title>
        <authorList>
            <person name="Chan A.P."/>
            <person name="Crabtree J."/>
            <person name="Zhao Q."/>
            <person name="Lorenzi H."/>
            <person name="Orvis J."/>
            <person name="Puiu D."/>
            <person name="Melake-Berhan A."/>
            <person name="Jones K.M."/>
            <person name="Redman J."/>
            <person name="Chen G."/>
            <person name="Cahoon E.B."/>
            <person name="Gedil M."/>
            <person name="Stanke M."/>
            <person name="Haas B.J."/>
            <person name="Wortman J.R."/>
            <person name="Fraser-Liggett C.M."/>
            <person name="Ravel J."/>
            <person name="Rabinowicz P.D."/>
        </authorList>
    </citation>
    <scope>NUCLEOTIDE SEQUENCE [LARGE SCALE GENOMIC DNA]</scope>
    <source>
        <strain evidence="4">cv. Hale</strain>
    </source>
</reference>
<evidence type="ECO:0000256" key="1">
    <source>
        <dbReference type="ARBA" id="ARBA00006484"/>
    </source>
</evidence>
<dbReference type="InterPro" id="IPR036291">
    <property type="entry name" value="NAD(P)-bd_dom_sf"/>
</dbReference>
<dbReference type="PANTHER" id="PTHR43180">
    <property type="entry name" value="3-OXOACYL-(ACYL-CARRIER-PROTEIN) REDUCTASE (AFU_ORTHOLOGUE AFUA_6G11210)"/>
    <property type="match status" value="1"/>
</dbReference>
<sequence>MKENSSESSTANRLEGKVALITGGASGIGAGTAKLFVKNGAKVVVADVQDELGRSLCQQLGSETEDIISYVHCDVSSDSDMREAVDLAVSKYGKLDIMFSNAAISGGLDNTILGTDNDDFNRVFEVNVFGGFLAAKHAARVMIPAKKGSILFTSSNAAATCVCSPHPYVTSKHAVNGLAQNLCAELGRYGIRVNCASPFGVVTPFLLQYYGLTEANDTMTNKIQQAISSAAILKGEILEVKDIAEAAVYLASDESKFVSGINLVVDGGYSVANPAIANALKSLSSS</sequence>